<proteinExistence type="predicted"/>
<gene>
    <name evidence="1" type="ORF">ACD_78C00332G0003</name>
</gene>
<dbReference type="AlphaFoldDB" id="K1YBC8"/>
<dbReference type="Pfam" id="PF12917">
    <property type="entry name" value="YfbR-like"/>
    <property type="match status" value="2"/>
</dbReference>
<name>K1YBC8_9BACT</name>
<sequence>MLWHTIALAFRGLSVYRWNNFPRIEQVSATDHIAFSLHISILLASIIEEEKGIVFDRDYIFRKVLFSSFSTFVHSDISSEVKDQVKKKNPTIYTELENIAYGMLLSWKLPEWMKKDMQEIHDFSKQENHPYQKEDDLIAFSKLWASYHEAYFSNEVYLGVYRPAMNVIEQKMGQPRFDLFRSYINLDPEHQNDLERFLLSMRRLQSSYRWNSMRRRYPVSVMSHLFLTSFIAYIIGNIEGKNRQEITYMMTIALFHDIPEAITGDIVTPTKKAIEGFEELLVTVEKELVDKYLLGYIRKYTFSSEYEKRMLDPWGQVNGKLVKLADNFSALFEAKIEASVDVEFDKVYKDLKKFLHSSPYQSVDHLFKFWIDYFEDNIEDIVRIKKL</sequence>
<evidence type="ECO:0008006" key="2">
    <source>
        <dbReference type="Google" id="ProtNLM"/>
    </source>
</evidence>
<dbReference type="SUPFAM" id="SSF109604">
    <property type="entry name" value="HD-domain/PDEase-like"/>
    <property type="match status" value="1"/>
</dbReference>
<dbReference type="CDD" id="cd00077">
    <property type="entry name" value="HDc"/>
    <property type="match status" value="1"/>
</dbReference>
<accession>K1YBC8</accession>
<protein>
    <recommendedName>
        <fullName evidence="2">HD domain-containing protein</fullName>
    </recommendedName>
</protein>
<reference evidence="1" key="1">
    <citation type="journal article" date="2012" name="Science">
        <title>Fermentation, hydrogen, and sulfur metabolism in multiple uncultivated bacterial phyla.</title>
        <authorList>
            <person name="Wrighton K.C."/>
            <person name="Thomas B.C."/>
            <person name="Sharon I."/>
            <person name="Miller C.S."/>
            <person name="Castelle C.J."/>
            <person name="VerBerkmoes N.C."/>
            <person name="Wilkins M.J."/>
            <person name="Hettich R.L."/>
            <person name="Lipton M.S."/>
            <person name="Williams K.H."/>
            <person name="Long P.E."/>
            <person name="Banfield J.F."/>
        </authorList>
    </citation>
    <scope>NUCLEOTIDE SEQUENCE [LARGE SCALE GENOMIC DNA]</scope>
</reference>
<organism evidence="1">
    <name type="scientific">uncultured bacterium</name>
    <name type="common">gcode 4</name>
    <dbReference type="NCBI Taxonomy" id="1234023"/>
    <lineage>
        <taxon>Bacteria</taxon>
        <taxon>environmental samples</taxon>
    </lineage>
</organism>
<evidence type="ECO:0000313" key="1">
    <source>
        <dbReference type="EMBL" id="EKD29628.1"/>
    </source>
</evidence>
<comment type="caution">
    <text evidence="1">The sequence shown here is derived from an EMBL/GenBank/DDBJ whole genome shotgun (WGS) entry which is preliminary data.</text>
</comment>
<dbReference type="EMBL" id="AMFJ01034332">
    <property type="protein sequence ID" value="EKD29628.1"/>
    <property type="molecule type" value="Genomic_DNA"/>
</dbReference>
<dbReference type="InterPro" id="IPR003607">
    <property type="entry name" value="HD/PDEase_dom"/>
</dbReference>
<dbReference type="Gene3D" id="1.10.3210.10">
    <property type="entry name" value="Hypothetical protein af1432"/>
    <property type="match status" value="2"/>
</dbReference>